<sequence>MEAQWRESWAEASRELGISTSNINDVIDGRARSALGYWFVNDDDEAVENVHKKFHGAQKEGLWFTETGDKEVDNKLMNFVVGAHHDSNAILKVEI</sequence>
<name>A0A2K9V5B7_9CAUD</name>
<evidence type="ECO:0000313" key="2">
    <source>
        <dbReference type="Proteomes" id="UP000241743"/>
    </source>
</evidence>
<protein>
    <submittedName>
        <fullName evidence="1">Uncharacterized protein</fullName>
    </submittedName>
</protein>
<dbReference type="Proteomes" id="UP000241743">
    <property type="component" value="Segment"/>
</dbReference>
<dbReference type="Gene3D" id="1.10.10.10">
    <property type="entry name" value="Winged helix-like DNA-binding domain superfamily/Winged helix DNA-binding domain"/>
    <property type="match status" value="1"/>
</dbReference>
<keyword evidence="2" id="KW-1185">Reference proteome</keyword>
<dbReference type="EMBL" id="MG744354">
    <property type="protein sequence ID" value="AUV57357.1"/>
    <property type="molecule type" value="Genomic_DNA"/>
</dbReference>
<accession>A0A2K9V5B7</accession>
<proteinExistence type="predicted"/>
<dbReference type="SUPFAM" id="SSF64496">
    <property type="entry name" value="DNA-binding domain of intron-encoded endonucleases"/>
    <property type="match status" value="1"/>
</dbReference>
<reference evidence="1 2" key="1">
    <citation type="submission" date="2017-12" db="EMBL/GenBank/DDBJ databases">
        <title>Lactobacillus phages that infect wine-derived L. plantarum strains.</title>
        <authorList>
            <person name="Kyrkou I."/>
            <person name="Hestbjerg Hansen L."/>
        </authorList>
    </citation>
    <scope>NUCLEOTIDE SEQUENCE [LARGE SCALE GENOMIC DNA]</scope>
</reference>
<evidence type="ECO:0000313" key="1">
    <source>
        <dbReference type="EMBL" id="AUV57357.1"/>
    </source>
</evidence>
<organism evidence="1 2">
    <name type="scientific">Lactobacillus phage Satyr</name>
    <dbReference type="NCBI Taxonomy" id="2070201"/>
    <lineage>
        <taxon>Viruses</taxon>
        <taxon>Duplodnaviria</taxon>
        <taxon>Heunggongvirae</taxon>
        <taxon>Uroviricota</taxon>
        <taxon>Caudoviricetes</taxon>
        <taxon>Tybeckvirinae</taxon>
        <taxon>Maenadvirus</taxon>
        <taxon>Maenadvirus satyr</taxon>
    </lineage>
</organism>
<dbReference type="InterPro" id="IPR036388">
    <property type="entry name" value="WH-like_DNA-bd_sf"/>
</dbReference>
<dbReference type="RefSeq" id="YP_009797768.1">
    <property type="nucleotide sequence ID" value="NC_047918.1"/>
</dbReference>
<dbReference type="KEGG" id="vg:54988191"/>
<dbReference type="GeneID" id="54988191"/>